<dbReference type="PATRIC" id="fig|55802.8.peg.888"/>
<dbReference type="RefSeq" id="WP_056933652.1">
    <property type="nucleotide sequence ID" value="NZ_CP013050.1"/>
</dbReference>
<keyword evidence="1" id="KW-1133">Transmembrane helix</keyword>
<name>A0A0S1XAM9_THEBA</name>
<feature type="transmembrane region" description="Helical" evidence="1">
    <location>
        <begin position="15"/>
        <end position="33"/>
    </location>
</feature>
<dbReference type="Proteomes" id="UP000066042">
    <property type="component" value="Chromosome"/>
</dbReference>
<sequence length="176" mass="20229">MSLSPYTYSPRQPSLAKILLALFIFSTLIVYAAKEYIDNRPSKLEERLWKLGYPKEGFIAYKENSTLILKYAGGLLVAKTGQHLEFYNVTAEEAYTLARQHFAPINQKLKEANIDIQFFVKPETLTEKEKKTGWYWCFEVWQEVQGTKLNTYNLVCVNRKTGSIVVESPFEAISLG</sequence>
<evidence type="ECO:0000256" key="1">
    <source>
        <dbReference type="SAM" id="Phobius"/>
    </source>
</evidence>
<evidence type="ECO:0000313" key="2">
    <source>
        <dbReference type="EMBL" id="ALM74842.1"/>
    </source>
</evidence>
<reference evidence="2 3" key="1">
    <citation type="journal article" date="2016" name="Genome Announc.">
        <title>Complete genome sequence of the hyperthermophilic and piezophilic archaeon Thermococcus barophilus Ch5, capable of growth at the expense of hydrogenogenesis from carbon monoxide and formate.</title>
        <authorList>
            <person name="Oger P."/>
            <person name="Sokolova T.G."/>
            <person name="Kozhevnikova D.A."/>
            <person name="Taranov E.A."/>
            <person name="Vannier P."/>
            <person name="Lee H.S."/>
            <person name="Kwon K.K."/>
            <person name="Kang S.G."/>
            <person name="Lee J.H."/>
            <person name="Bonch-Osmolovskaya E.A."/>
            <person name="Lebedinsky A.V."/>
        </authorList>
    </citation>
    <scope>NUCLEOTIDE SEQUENCE [LARGE SCALE GENOMIC DNA]</scope>
    <source>
        <strain evidence="3">Ch5</strain>
    </source>
</reference>
<proteinExistence type="predicted"/>
<dbReference type="EMBL" id="CP013050">
    <property type="protein sequence ID" value="ALM74842.1"/>
    <property type="molecule type" value="Genomic_DNA"/>
</dbReference>
<accession>A0A0S1XAM9</accession>
<dbReference type="AlphaFoldDB" id="A0A0S1XAM9"/>
<protein>
    <submittedName>
        <fullName evidence="2">Uncharacterized protein</fullName>
    </submittedName>
</protein>
<gene>
    <name evidence="2" type="ORF">TBCH5v1_0890</name>
</gene>
<keyword evidence="1" id="KW-0472">Membrane</keyword>
<keyword evidence="1" id="KW-0812">Transmembrane</keyword>
<dbReference type="STRING" id="55802.TBCH5v1_0890"/>
<organism evidence="2 3">
    <name type="scientific">Thermococcus barophilus</name>
    <dbReference type="NCBI Taxonomy" id="55802"/>
    <lineage>
        <taxon>Archaea</taxon>
        <taxon>Methanobacteriati</taxon>
        <taxon>Methanobacteriota</taxon>
        <taxon>Thermococci</taxon>
        <taxon>Thermococcales</taxon>
        <taxon>Thermococcaceae</taxon>
        <taxon>Thermococcus</taxon>
    </lineage>
</organism>
<evidence type="ECO:0000313" key="3">
    <source>
        <dbReference type="Proteomes" id="UP000066042"/>
    </source>
</evidence>
<dbReference type="GeneID" id="26136165"/>